<evidence type="ECO:0000313" key="1">
    <source>
        <dbReference type="EMBL" id="CAJ1059059.1"/>
    </source>
</evidence>
<gene>
    <name evidence="1" type="ORF">XNOV1_A010933</name>
</gene>
<accession>A0AAV1FDI6</accession>
<evidence type="ECO:0000313" key="2">
    <source>
        <dbReference type="Proteomes" id="UP001178508"/>
    </source>
</evidence>
<dbReference type="EMBL" id="OY660869">
    <property type="protein sequence ID" value="CAJ1059059.1"/>
    <property type="molecule type" value="Genomic_DNA"/>
</dbReference>
<reference evidence="1" key="1">
    <citation type="submission" date="2023-08" db="EMBL/GenBank/DDBJ databases">
        <authorList>
            <person name="Alioto T."/>
            <person name="Alioto T."/>
            <person name="Gomez Garrido J."/>
        </authorList>
    </citation>
    <scope>NUCLEOTIDE SEQUENCE</scope>
</reference>
<dbReference type="AlphaFoldDB" id="A0AAV1FDI6"/>
<organism evidence="1 2">
    <name type="scientific">Xyrichtys novacula</name>
    <name type="common">Pearly razorfish</name>
    <name type="synonym">Hemipteronotus novacula</name>
    <dbReference type="NCBI Taxonomy" id="13765"/>
    <lineage>
        <taxon>Eukaryota</taxon>
        <taxon>Metazoa</taxon>
        <taxon>Chordata</taxon>
        <taxon>Craniata</taxon>
        <taxon>Vertebrata</taxon>
        <taxon>Euteleostomi</taxon>
        <taxon>Actinopterygii</taxon>
        <taxon>Neopterygii</taxon>
        <taxon>Teleostei</taxon>
        <taxon>Neoteleostei</taxon>
        <taxon>Acanthomorphata</taxon>
        <taxon>Eupercaria</taxon>
        <taxon>Labriformes</taxon>
        <taxon>Labridae</taxon>
        <taxon>Xyrichtys</taxon>
    </lineage>
</organism>
<dbReference type="Proteomes" id="UP001178508">
    <property type="component" value="Chromosome 6"/>
</dbReference>
<keyword evidence="2" id="KW-1185">Reference proteome</keyword>
<protein>
    <submittedName>
        <fullName evidence="1">Uncharacterized protein</fullName>
    </submittedName>
</protein>
<name>A0AAV1FDI6_XYRNO</name>
<proteinExistence type="predicted"/>
<sequence>MKGTRRRRWFMWAALQQPASSVSFYCQQGEEEENIEYQTIEECKTGSSELV</sequence>